<name>A0ABP9D8I4_9ACTN</name>
<accession>A0ABP9D8I4</accession>
<evidence type="ECO:0000313" key="3">
    <source>
        <dbReference type="Proteomes" id="UP001501752"/>
    </source>
</evidence>
<gene>
    <name evidence="2" type="ORF">GCM10023235_05720</name>
</gene>
<organism evidence="2 3">
    <name type="scientific">Kitasatospora terrestris</name>
    <dbReference type="NCBI Taxonomy" id="258051"/>
    <lineage>
        <taxon>Bacteria</taxon>
        <taxon>Bacillati</taxon>
        <taxon>Actinomycetota</taxon>
        <taxon>Actinomycetes</taxon>
        <taxon>Kitasatosporales</taxon>
        <taxon>Streptomycetaceae</taxon>
        <taxon>Kitasatospora</taxon>
    </lineage>
</organism>
<dbReference type="Proteomes" id="UP001501752">
    <property type="component" value="Unassembled WGS sequence"/>
</dbReference>
<feature type="compositionally biased region" description="Basic and acidic residues" evidence="1">
    <location>
        <begin position="51"/>
        <end position="60"/>
    </location>
</feature>
<proteinExistence type="predicted"/>
<evidence type="ECO:0000256" key="1">
    <source>
        <dbReference type="SAM" id="MobiDB-lite"/>
    </source>
</evidence>
<comment type="caution">
    <text evidence="2">The sequence shown here is derived from an EMBL/GenBank/DDBJ whole genome shotgun (WGS) entry which is preliminary data.</text>
</comment>
<dbReference type="EMBL" id="BAABIS010000001">
    <property type="protein sequence ID" value="GAA4834044.1"/>
    <property type="molecule type" value="Genomic_DNA"/>
</dbReference>
<keyword evidence="3" id="KW-1185">Reference proteome</keyword>
<feature type="region of interest" description="Disordered" evidence="1">
    <location>
        <begin position="1"/>
        <end position="71"/>
    </location>
</feature>
<protein>
    <submittedName>
        <fullName evidence="2">Uncharacterized protein</fullName>
    </submittedName>
</protein>
<evidence type="ECO:0000313" key="2">
    <source>
        <dbReference type="EMBL" id="GAA4834044.1"/>
    </source>
</evidence>
<sequence>MGPGNRRPPDHRQPARVQQSSPLPRQGGHPRLVSPLGQQRERRVHPVPGRRHVEPAERRAQQLAGAEQDPACDGVQLAQHGQPRPAAAATAMAVAYSIWWASASARGRVSSAEGPWR</sequence>
<reference evidence="3" key="1">
    <citation type="journal article" date="2019" name="Int. J. Syst. Evol. Microbiol.">
        <title>The Global Catalogue of Microorganisms (GCM) 10K type strain sequencing project: providing services to taxonomists for standard genome sequencing and annotation.</title>
        <authorList>
            <consortium name="The Broad Institute Genomics Platform"/>
            <consortium name="The Broad Institute Genome Sequencing Center for Infectious Disease"/>
            <person name="Wu L."/>
            <person name="Ma J."/>
        </authorList>
    </citation>
    <scope>NUCLEOTIDE SEQUENCE [LARGE SCALE GENOMIC DNA]</scope>
    <source>
        <strain evidence="3">JCM 13006</strain>
    </source>
</reference>